<feature type="region of interest" description="Disordered" evidence="1">
    <location>
        <begin position="866"/>
        <end position="906"/>
    </location>
</feature>
<feature type="compositionally biased region" description="Polar residues" evidence="1">
    <location>
        <begin position="673"/>
        <end position="696"/>
    </location>
</feature>
<dbReference type="OrthoDB" id="6250723at2759"/>
<dbReference type="Proteomes" id="UP000678393">
    <property type="component" value="Unassembled WGS sequence"/>
</dbReference>
<evidence type="ECO:0000256" key="1">
    <source>
        <dbReference type="SAM" id="MobiDB-lite"/>
    </source>
</evidence>
<dbReference type="Pfam" id="PF15279">
    <property type="entry name" value="SOBP"/>
    <property type="match status" value="2"/>
</dbReference>
<feature type="compositionally biased region" description="Basic and acidic residues" evidence="1">
    <location>
        <begin position="298"/>
        <end position="307"/>
    </location>
</feature>
<feature type="region of interest" description="Disordered" evidence="1">
    <location>
        <begin position="69"/>
        <end position="93"/>
    </location>
</feature>
<feature type="region of interest" description="Disordered" evidence="1">
    <location>
        <begin position="819"/>
        <end position="846"/>
    </location>
</feature>
<accession>A0A8S3ZJD5</accession>
<feature type="compositionally biased region" description="Basic and acidic residues" evidence="1">
    <location>
        <begin position="375"/>
        <end position="393"/>
    </location>
</feature>
<keyword evidence="3" id="KW-1185">Reference proteome</keyword>
<evidence type="ECO:0008006" key="4">
    <source>
        <dbReference type="Google" id="ProtNLM"/>
    </source>
</evidence>
<feature type="region of interest" description="Disordered" evidence="1">
    <location>
        <begin position="284"/>
        <end position="405"/>
    </location>
</feature>
<feature type="compositionally biased region" description="Polar residues" evidence="1">
    <location>
        <begin position="874"/>
        <end position="884"/>
    </location>
</feature>
<feature type="non-terminal residue" evidence="2">
    <location>
        <position position="932"/>
    </location>
</feature>
<dbReference type="PANTHER" id="PTHR23186:SF4">
    <property type="entry name" value="GH22790P"/>
    <property type="match status" value="1"/>
</dbReference>
<dbReference type="PANTHER" id="PTHR23186">
    <property type="entry name" value="RETINOIC ACID-INDUCED PROTEIN 2"/>
    <property type="match status" value="1"/>
</dbReference>
<feature type="compositionally biased region" description="Low complexity" evidence="1">
    <location>
        <begin position="699"/>
        <end position="717"/>
    </location>
</feature>
<feature type="compositionally biased region" description="Polar residues" evidence="1">
    <location>
        <begin position="310"/>
        <end position="319"/>
    </location>
</feature>
<sequence length="932" mass="101631">VYVETTMNELLGWYGLPKMDNSDAHQLNIGSYPIALSQRSPSRSASATSSLTPTPTPAVAVTMQPKRCGRKFRDDNSSSIKVPNDTNNNSNSCERKPLQAKEMVTSLSKSAVSKTILPIPDSERGVAIVCSWCQQNGNKLFTLESLAGNKSFCSEVCFTQCRRASFKRNKVCEWCKHVRHTLNFVDFQDGDVQLQFCSEKCLNQYKMNIFCTEARQHLEQIQNMAGEDAKKVNGPSKGGKHEKEILITPDLWLSAHTEVDIKQEVNEDDQETVLCLRKDNTSARKNNHTEEAGATEDSETRWPEAVETRSILSDHSSCSNDDRGSQKVKSLLMSRQKKDKPNSRYINCGSKASLDSYQDKDKNRKRTPAINGDNHSQETHRNNPHGKEKDRFPDGLSQKSATFPSPITAASFNPQHMSALSMMPNWATSQLLTMMPSHLNPSFGAANISSSLGGLGYIPNTLLYSSLFSPNSLPMAVQKEAASCSMASTRADSRREVPRDKSFERERGHVRGDSTERSTRSTSSSYSSSDTPGPSSTPGATLSTGPEPVSSYVPGFSQQIHHPLQTVDLGQSLPIPHYLHDPTVAGMFPLGYNNLTPTQRNGTSVVTGLPPAAQIQHQPTSTPTATQQQLTIPPVTILVPYPVAVPIPIPVPIPLPIAPEKLFAFFREKSTQNKTETATSGSQQWLPDNRSSSPQAGRSGAPSASHSVSVSPSVSSNNSPKAVPFLCHPYGSSATISNSAEPALAIPSGRDSADSIMTLRREISGSNNKKSVVMPPCSSTLLKRTGMSPRHLTLHAPKKPRLDCPPLCSEDEAIDLSKMSSRSCSPGVSGSSSLSDTDADSSSQTSTLAVPRIHIITEHSDHPLCPSSAAVTLPSPSHQSNYSGRRSRILDAPCIPKKVRTPSPERRYVRTVPRDMVEAARRRGLRARVRTK</sequence>
<name>A0A8S3ZJD5_9EUPU</name>
<reference evidence="2" key="1">
    <citation type="submission" date="2021-04" db="EMBL/GenBank/DDBJ databases">
        <authorList>
            <consortium name="Molecular Ecology Group"/>
        </authorList>
    </citation>
    <scope>NUCLEOTIDE SEQUENCE</scope>
</reference>
<feature type="region of interest" description="Disordered" evidence="1">
    <location>
        <begin position="486"/>
        <end position="555"/>
    </location>
</feature>
<feature type="region of interest" description="Disordered" evidence="1">
    <location>
        <begin position="673"/>
        <end position="717"/>
    </location>
</feature>
<dbReference type="GO" id="GO:0005634">
    <property type="term" value="C:nucleus"/>
    <property type="evidence" value="ECO:0007669"/>
    <property type="project" value="TreeGrafter"/>
</dbReference>
<comment type="caution">
    <text evidence="2">The sequence shown here is derived from an EMBL/GenBank/DDBJ whole genome shotgun (WGS) entry which is preliminary data.</text>
</comment>
<gene>
    <name evidence="2" type="ORF">CUNI_LOCUS14987</name>
</gene>
<dbReference type="EMBL" id="CAJHNH020003492">
    <property type="protein sequence ID" value="CAG5129429.1"/>
    <property type="molecule type" value="Genomic_DNA"/>
</dbReference>
<feature type="compositionally biased region" description="Basic and acidic residues" evidence="1">
    <location>
        <begin position="491"/>
        <end position="519"/>
    </location>
</feature>
<evidence type="ECO:0000313" key="2">
    <source>
        <dbReference type="EMBL" id="CAG5129429.1"/>
    </source>
</evidence>
<organism evidence="2 3">
    <name type="scientific">Candidula unifasciata</name>
    <dbReference type="NCBI Taxonomy" id="100452"/>
    <lineage>
        <taxon>Eukaryota</taxon>
        <taxon>Metazoa</taxon>
        <taxon>Spiralia</taxon>
        <taxon>Lophotrochozoa</taxon>
        <taxon>Mollusca</taxon>
        <taxon>Gastropoda</taxon>
        <taxon>Heterobranchia</taxon>
        <taxon>Euthyneura</taxon>
        <taxon>Panpulmonata</taxon>
        <taxon>Eupulmonata</taxon>
        <taxon>Stylommatophora</taxon>
        <taxon>Helicina</taxon>
        <taxon>Helicoidea</taxon>
        <taxon>Geomitridae</taxon>
        <taxon>Candidula</taxon>
    </lineage>
</organism>
<proteinExistence type="predicted"/>
<feature type="compositionally biased region" description="Low complexity" evidence="1">
    <location>
        <begin position="520"/>
        <end position="546"/>
    </location>
</feature>
<dbReference type="AlphaFoldDB" id="A0A8S3ZJD5"/>
<feature type="compositionally biased region" description="Low complexity" evidence="1">
    <location>
        <begin position="820"/>
        <end position="846"/>
    </location>
</feature>
<feature type="compositionally biased region" description="Polar residues" evidence="1">
    <location>
        <begin position="77"/>
        <end position="92"/>
    </location>
</feature>
<evidence type="ECO:0000313" key="3">
    <source>
        <dbReference type="Proteomes" id="UP000678393"/>
    </source>
</evidence>
<dbReference type="InterPro" id="IPR026092">
    <property type="entry name" value="RAI2/SOBP"/>
</dbReference>
<dbReference type="GO" id="GO:0048513">
    <property type="term" value="P:animal organ development"/>
    <property type="evidence" value="ECO:0007669"/>
    <property type="project" value="TreeGrafter"/>
</dbReference>
<protein>
    <recommendedName>
        <fullName evidence="4">Sine oculis-binding protein</fullName>
    </recommendedName>
</protein>